<evidence type="ECO:0000313" key="1">
    <source>
        <dbReference type="EMBL" id="RBP70560.1"/>
    </source>
</evidence>
<protein>
    <recommendedName>
        <fullName evidence="3">Biopolymer transporter Tol</fullName>
    </recommendedName>
</protein>
<dbReference type="AlphaFoldDB" id="A0A366IIM2"/>
<proteinExistence type="predicted"/>
<accession>A0A366IIM2</accession>
<name>A0A366IIM2_9MICO</name>
<reference evidence="1 2" key="1">
    <citation type="submission" date="2018-06" db="EMBL/GenBank/DDBJ databases">
        <title>Freshwater and sediment microbial communities from various areas in North America, analyzing microbe dynamics in response to fracking.</title>
        <authorList>
            <person name="Lamendella R."/>
        </authorList>
    </citation>
    <scope>NUCLEOTIDE SEQUENCE [LARGE SCALE GENOMIC DNA]</scope>
    <source>
        <strain evidence="1 2">3b_TX</strain>
    </source>
</reference>
<organism evidence="1 2">
    <name type="scientific">Brevibacterium celere</name>
    <dbReference type="NCBI Taxonomy" id="225845"/>
    <lineage>
        <taxon>Bacteria</taxon>
        <taxon>Bacillati</taxon>
        <taxon>Actinomycetota</taxon>
        <taxon>Actinomycetes</taxon>
        <taxon>Micrococcales</taxon>
        <taxon>Brevibacteriaceae</taxon>
        <taxon>Brevibacterium</taxon>
    </lineage>
</organism>
<evidence type="ECO:0008006" key="3">
    <source>
        <dbReference type="Google" id="ProtNLM"/>
    </source>
</evidence>
<keyword evidence="2" id="KW-1185">Reference proteome</keyword>
<gene>
    <name evidence="1" type="ORF">DFO65_10812</name>
</gene>
<dbReference type="Proteomes" id="UP000253509">
    <property type="component" value="Unassembled WGS sequence"/>
</dbReference>
<dbReference type="EMBL" id="QNSB01000008">
    <property type="protein sequence ID" value="RBP70560.1"/>
    <property type="molecule type" value="Genomic_DNA"/>
</dbReference>
<comment type="caution">
    <text evidence="1">The sequence shown here is derived from an EMBL/GenBank/DDBJ whole genome shotgun (WGS) entry which is preliminary data.</text>
</comment>
<evidence type="ECO:0000313" key="2">
    <source>
        <dbReference type="Proteomes" id="UP000253509"/>
    </source>
</evidence>
<sequence length="87" mass="10321">MVINDRRWRRTDPELPAEVVEELKSHLGKARSGVRVAKKSGDEEQLRDVRNRVNIAKHGLGERGDYWWEMGIEERRRRAEQALRELE</sequence>